<dbReference type="RefSeq" id="WP_144876479.1">
    <property type="nucleotide sequence ID" value="NZ_LR214418.1"/>
</dbReference>
<accession>A0A563W351</accession>
<sequence length="490" mass="56189">MNSSSSIASGLHPRQRQQLAVQVLSKKSKISHLAHEEGVSRKFLYQQKALAQKALNKAFEKEEGENEVLYYLPITHSWIFQLILALILICHCSYRGVKELLRDLFDYSIGIGTIHNRVKEVVQKARKINQSQDLSPIKVPLLDELFQGSQPVLTGVDADSTYCFLLEAVEHRDEDTWGWHLLEAEAQGLNPDYTIADAGVGIRAGQKAAWGDIPCHGDVWHIFHQGEALCRNLAKKAQGATTSREKLEHSMKLAKLKGQGNKLSAKLTKACKKEVKFQKLASDIKILLFWLRNDILSLAGAEWSERIELMNFIIEELQLREDQAHKGIRAIRVALSNQKNDLLAFAEVLDQKLADIAQKFRISPSQVREVCFLMKKSLSTNLYWQKWNQLYQQLKAKFLPVKEAVESAMKSTPRASSLVENLNSRLRNYFFLRKHLNSDYLDLLRFFLNHRTFMESRVAKRVDKSPTELMTGIKHPHWLEMLGFEKFQRA</sequence>
<dbReference type="OrthoDB" id="569350at2"/>
<name>A0A563W351_9CYAN</name>
<evidence type="ECO:0000313" key="1">
    <source>
        <dbReference type="EMBL" id="VEP18075.1"/>
    </source>
</evidence>
<evidence type="ECO:0000313" key="2">
    <source>
        <dbReference type="Proteomes" id="UP000320055"/>
    </source>
</evidence>
<dbReference type="EMBL" id="CAACVJ010000652">
    <property type="protein sequence ID" value="VEP18075.1"/>
    <property type="molecule type" value="Genomic_DNA"/>
</dbReference>
<keyword evidence="2" id="KW-1185">Reference proteome</keyword>
<dbReference type="Proteomes" id="UP000320055">
    <property type="component" value="Unassembled WGS sequence"/>
</dbReference>
<proteinExistence type="predicted"/>
<evidence type="ECO:0008006" key="3">
    <source>
        <dbReference type="Google" id="ProtNLM"/>
    </source>
</evidence>
<reference evidence="1 2" key="1">
    <citation type="submission" date="2019-01" db="EMBL/GenBank/DDBJ databases">
        <authorList>
            <person name="Brito A."/>
        </authorList>
    </citation>
    <scope>NUCLEOTIDE SEQUENCE [LARGE SCALE GENOMIC DNA]</scope>
    <source>
        <strain evidence="1">1</strain>
    </source>
</reference>
<organism evidence="1 2">
    <name type="scientific">Hyella patelloides LEGE 07179</name>
    <dbReference type="NCBI Taxonomy" id="945734"/>
    <lineage>
        <taxon>Bacteria</taxon>
        <taxon>Bacillati</taxon>
        <taxon>Cyanobacteriota</taxon>
        <taxon>Cyanophyceae</taxon>
        <taxon>Pleurocapsales</taxon>
        <taxon>Hyellaceae</taxon>
        <taxon>Hyella</taxon>
    </lineage>
</organism>
<dbReference type="AlphaFoldDB" id="A0A563W351"/>
<protein>
    <recommendedName>
        <fullName evidence="3">Transposase</fullName>
    </recommendedName>
</protein>
<gene>
    <name evidence="1" type="ORF">H1P_6860001</name>
</gene>